<comment type="caution">
    <text evidence="10">The sequence shown here is derived from an EMBL/GenBank/DDBJ whole genome shotgun (WGS) entry which is preliminary data.</text>
</comment>
<dbReference type="Gene3D" id="3.20.20.80">
    <property type="entry name" value="Glycosidases"/>
    <property type="match status" value="1"/>
</dbReference>
<comment type="similarity">
    <text evidence="2">Belongs to the glycosyl hydrolase 42 family.</text>
</comment>
<evidence type="ECO:0000259" key="8">
    <source>
        <dbReference type="Pfam" id="PF02449"/>
    </source>
</evidence>
<dbReference type="Gene3D" id="3.40.50.880">
    <property type="match status" value="1"/>
</dbReference>
<evidence type="ECO:0000256" key="7">
    <source>
        <dbReference type="ARBA" id="ARBA00023295"/>
    </source>
</evidence>
<dbReference type="GO" id="GO:0009341">
    <property type="term" value="C:beta-galactosidase complex"/>
    <property type="evidence" value="ECO:0007669"/>
    <property type="project" value="InterPro"/>
</dbReference>
<dbReference type="EC" id="3.2.1.23" evidence="3"/>
<accession>A0A4R5A446</accession>
<sequence length="677" mass="72881">MPSSTSARLGAQVWLAPGEYDRPEQLDRLFAVLAEHDLPLARVSLVRNHLEPAPGRWDFALYDAAFAAAERHGVAVTATLWPQAAAPALSGVPDTPATLAAGEAYLDAVVPRYAAHRALDSWILMNEPGQPPAVTELAEQRFRDWLRERYDGLDALNRAWFGESMLSFRAPYASFDEIAVDPRWSHAGLWPVPNLDWHEFWRSHLAWYLGWVAERVRRLDPGHPVHTNPHGVSRNLATRSFDLPSWRPFLDSVGASIYPMSLTEFGPDRLTLGHAFCVELLRGAMAGGPVWATELAGGPAIRSHATGYAVEPRELAQRVWTVLGAGADRAVLWLLNVRWRSREPGEFALLDYRGEPTDRLRAVASIGRVLAEHDDLFAAAEPVTADVTLVLSVESMALDHQWATGGDPARGKDAHLLEALGWYEALQSLGVPPRVVHVDDVDWSPEGPPRLLVLPHVEVLSAEQAAAIGAYVRAGHTVLASGLTGWYDRDGRFWPLADEFPLGPVVGGRPRELRVVDGGSLGLATGELPAGPWLTDVEVGDGVPLAEDGGTVTALVHDGVGGGQAIWLPALVGLAAFTGDGGPLVRYAATVVELFAGRLPVRVRQTGDGVTPLLVRTLRADGGSLVTIVANPAAEASTVTLDGPDDGRPEVLWGDPDAVAGHAVTVGAKDTVVLAWR</sequence>
<evidence type="ECO:0000313" key="10">
    <source>
        <dbReference type="EMBL" id="TDD65409.1"/>
    </source>
</evidence>
<comment type="catalytic activity">
    <reaction evidence="1">
        <text>Hydrolysis of terminal non-reducing beta-D-galactose residues in beta-D-galactosides.</text>
        <dbReference type="EC" id="3.2.1.23"/>
    </reaction>
</comment>
<organism evidence="10 11">
    <name type="scientific">Jiangella aurantiaca</name>
    <dbReference type="NCBI Taxonomy" id="2530373"/>
    <lineage>
        <taxon>Bacteria</taxon>
        <taxon>Bacillati</taxon>
        <taxon>Actinomycetota</taxon>
        <taxon>Actinomycetes</taxon>
        <taxon>Jiangellales</taxon>
        <taxon>Jiangellaceae</taxon>
        <taxon>Jiangella</taxon>
    </lineage>
</organism>
<evidence type="ECO:0000259" key="9">
    <source>
        <dbReference type="Pfam" id="PF08532"/>
    </source>
</evidence>
<dbReference type="EMBL" id="SMLB01000052">
    <property type="protein sequence ID" value="TDD65409.1"/>
    <property type="molecule type" value="Genomic_DNA"/>
</dbReference>
<dbReference type="Pfam" id="PF02449">
    <property type="entry name" value="Glyco_hydro_42"/>
    <property type="match status" value="1"/>
</dbReference>
<dbReference type="CDD" id="cd03143">
    <property type="entry name" value="A4_beta-galactosidase_middle_domain"/>
    <property type="match status" value="1"/>
</dbReference>
<evidence type="ECO:0000256" key="6">
    <source>
        <dbReference type="ARBA" id="ARBA00022833"/>
    </source>
</evidence>
<dbReference type="OrthoDB" id="9800974at2"/>
<evidence type="ECO:0000256" key="4">
    <source>
        <dbReference type="ARBA" id="ARBA00022723"/>
    </source>
</evidence>
<reference evidence="10 11" key="1">
    <citation type="submission" date="2019-02" db="EMBL/GenBank/DDBJ databases">
        <title>Draft genome sequences of novel Actinobacteria.</title>
        <authorList>
            <person name="Sahin N."/>
            <person name="Ay H."/>
            <person name="Saygin H."/>
        </authorList>
    </citation>
    <scope>NUCLEOTIDE SEQUENCE [LARGE SCALE GENOMIC DNA]</scope>
    <source>
        <strain evidence="10 11">8K307</strain>
    </source>
</reference>
<dbReference type="InterPro" id="IPR029062">
    <property type="entry name" value="Class_I_gatase-like"/>
</dbReference>
<keyword evidence="7" id="KW-0326">Glycosidase</keyword>
<feature type="domain" description="Beta-galactosidase trimerisation" evidence="9">
    <location>
        <begin position="400"/>
        <end position="568"/>
    </location>
</feature>
<dbReference type="Proteomes" id="UP000295217">
    <property type="component" value="Unassembled WGS sequence"/>
</dbReference>
<proteinExistence type="inferred from homology"/>
<evidence type="ECO:0000256" key="2">
    <source>
        <dbReference type="ARBA" id="ARBA00005940"/>
    </source>
</evidence>
<name>A0A4R5A446_9ACTN</name>
<dbReference type="RefSeq" id="WP_132106895.1">
    <property type="nucleotide sequence ID" value="NZ_SMLB01000052.1"/>
</dbReference>
<evidence type="ECO:0000313" key="11">
    <source>
        <dbReference type="Proteomes" id="UP000295217"/>
    </source>
</evidence>
<dbReference type="PANTHER" id="PTHR36447">
    <property type="entry name" value="BETA-GALACTOSIDASE GANA"/>
    <property type="match status" value="1"/>
</dbReference>
<dbReference type="GO" id="GO:0004565">
    <property type="term" value="F:beta-galactosidase activity"/>
    <property type="evidence" value="ECO:0007669"/>
    <property type="project" value="UniProtKB-EC"/>
</dbReference>
<dbReference type="InterPro" id="IPR003476">
    <property type="entry name" value="Glyco_hydro_42"/>
</dbReference>
<protein>
    <recommendedName>
        <fullName evidence="3">beta-galactosidase</fullName>
        <ecNumber evidence="3">3.2.1.23</ecNumber>
    </recommendedName>
</protein>
<feature type="domain" description="Glycoside hydrolase family 42 N-terminal" evidence="8">
    <location>
        <begin position="106"/>
        <end position="371"/>
    </location>
</feature>
<dbReference type="GO" id="GO:0005975">
    <property type="term" value="P:carbohydrate metabolic process"/>
    <property type="evidence" value="ECO:0007669"/>
    <property type="project" value="InterPro"/>
</dbReference>
<gene>
    <name evidence="10" type="ORF">E1262_25365</name>
</gene>
<keyword evidence="4" id="KW-0479">Metal-binding</keyword>
<dbReference type="InterPro" id="IPR017853">
    <property type="entry name" value="GH"/>
</dbReference>
<dbReference type="InterPro" id="IPR013529">
    <property type="entry name" value="Glyco_hydro_42_N"/>
</dbReference>
<dbReference type="GO" id="GO:0046872">
    <property type="term" value="F:metal ion binding"/>
    <property type="evidence" value="ECO:0007669"/>
    <property type="project" value="UniProtKB-KW"/>
</dbReference>
<keyword evidence="11" id="KW-1185">Reference proteome</keyword>
<keyword evidence="6" id="KW-0862">Zinc</keyword>
<dbReference type="Pfam" id="PF08532">
    <property type="entry name" value="Glyco_hydro_42M"/>
    <property type="match status" value="1"/>
</dbReference>
<evidence type="ECO:0000256" key="3">
    <source>
        <dbReference type="ARBA" id="ARBA00012756"/>
    </source>
</evidence>
<dbReference type="AlphaFoldDB" id="A0A4R5A446"/>
<keyword evidence="5" id="KW-0378">Hydrolase</keyword>
<evidence type="ECO:0000256" key="5">
    <source>
        <dbReference type="ARBA" id="ARBA00022801"/>
    </source>
</evidence>
<evidence type="ECO:0000256" key="1">
    <source>
        <dbReference type="ARBA" id="ARBA00001412"/>
    </source>
</evidence>
<dbReference type="SUPFAM" id="SSF52317">
    <property type="entry name" value="Class I glutamine amidotransferase-like"/>
    <property type="match status" value="1"/>
</dbReference>
<dbReference type="PANTHER" id="PTHR36447:SF2">
    <property type="entry name" value="BETA-GALACTOSIDASE YESZ"/>
    <property type="match status" value="1"/>
</dbReference>
<dbReference type="SUPFAM" id="SSF51445">
    <property type="entry name" value="(Trans)glycosidases"/>
    <property type="match status" value="1"/>
</dbReference>
<dbReference type="InterPro" id="IPR013738">
    <property type="entry name" value="Beta_galactosidase_Trimer"/>
</dbReference>